<keyword evidence="2" id="KW-1003">Cell membrane</keyword>
<sequence length="508" mass="55510">MGRKLAITGILFVIASLFLKVSGLLRDMVIAYQFGDSYQSAAYFAAFAMANTFILFFTTGMKNAFVPSFIHAQADGKGHHHFSQIIRGTMVLGLIVSALGALVSPLLLPLLFQFPNLQPDVRADAIELSVALAIIFFIAVFLVSLNSVYEAYLDAENKFSLSVISQIIVIGSTILSTLLFADEIGAYSMAFGYLAGALLSYIAKRLWFVPKGSHKVIGKLDWEEIKPFSIIFIPVAITVMVGQVNLTIDNIFASSFSDSAVNYVNYAKNIVHFPQAIIGVTIGTIIFPILSKAIANANEKSFKQGIEYGLMLTLLVLLPAVAGMMWLMQDLITIVYERGAFTADATAATANVGYLYLGSVLFFSLQNILNKAFYSKKQGHVILRISLFSIALNVALNFLFIALLDSYLAIPLASSVMALVYFALNWVVFNRTQGKLNSHFIVKDAAKIFAATAVMLLALWLASGILEDLNIYIRFGLTAIIGAIVYVIAALALKTEIARFLISKLRKS</sequence>
<feature type="transmembrane region" description="Helical" evidence="8">
    <location>
        <begin position="128"/>
        <end position="149"/>
    </location>
</feature>
<feature type="transmembrane region" description="Helical" evidence="8">
    <location>
        <begin position="85"/>
        <end position="108"/>
    </location>
</feature>
<feature type="transmembrane region" description="Helical" evidence="8">
    <location>
        <begin position="408"/>
        <end position="428"/>
    </location>
</feature>
<organism evidence="9 10">
    <name type="scientific">Planococcus rifietoensis</name>
    <dbReference type="NCBI Taxonomy" id="200991"/>
    <lineage>
        <taxon>Bacteria</taxon>
        <taxon>Bacillati</taxon>
        <taxon>Bacillota</taxon>
        <taxon>Bacilli</taxon>
        <taxon>Bacillales</taxon>
        <taxon>Caryophanaceae</taxon>
        <taxon>Planococcus</taxon>
    </lineage>
</organism>
<dbReference type="GO" id="GO:0009252">
    <property type="term" value="P:peptidoglycan biosynthetic process"/>
    <property type="evidence" value="ECO:0007669"/>
    <property type="project" value="UniProtKB-KW"/>
</dbReference>
<keyword evidence="4" id="KW-0133">Cell shape</keyword>
<keyword evidence="5" id="KW-0573">Peptidoglycan synthesis</keyword>
<feature type="transmembrane region" description="Helical" evidence="8">
    <location>
        <begin position="348"/>
        <end position="369"/>
    </location>
</feature>
<feature type="transmembrane region" description="Helical" evidence="8">
    <location>
        <begin position="306"/>
        <end position="328"/>
    </location>
</feature>
<dbReference type="EMBL" id="CP013659">
    <property type="protein sequence ID" value="ALS76308.1"/>
    <property type="molecule type" value="Genomic_DNA"/>
</dbReference>
<dbReference type="AlphaFoldDB" id="A0A0U2ZAG5"/>
<feature type="transmembrane region" description="Helical" evidence="8">
    <location>
        <begin position="187"/>
        <end position="207"/>
    </location>
</feature>
<keyword evidence="3 8" id="KW-0812">Transmembrane</keyword>
<feature type="transmembrane region" description="Helical" evidence="8">
    <location>
        <begin position="472"/>
        <end position="493"/>
    </location>
</feature>
<dbReference type="GO" id="GO:0034204">
    <property type="term" value="P:lipid translocation"/>
    <property type="evidence" value="ECO:0007669"/>
    <property type="project" value="TreeGrafter"/>
</dbReference>
<dbReference type="PRINTS" id="PR01806">
    <property type="entry name" value="VIRFACTRMVIN"/>
</dbReference>
<protein>
    <submittedName>
        <fullName evidence="9">Murein biosynthesis protein MurJ</fullName>
    </submittedName>
</protein>
<keyword evidence="7 8" id="KW-0472">Membrane</keyword>
<dbReference type="KEGG" id="prt:AUC31_14380"/>
<dbReference type="GO" id="GO:0008360">
    <property type="term" value="P:regulation of cell shape"/>
    <property type="evidence" value="ECO:0007669"/>
    <property type="project" value="UniProtKB-KW"/>
</dbReference>
<feature type="transmembrane region" description="Helical" evidence="8">
    <location>
        <begin position="161"/>
        <end position="181"/>
    </location>
</feature>
<evidence type="ECO:0000256" key="4">
    <source>
        <dbReference type="ARBA" id="ARBA00022960"/>
    </source>
</evidence>
<dbReference type="OrthoDB" id="9804143at2"/>
<evidence type="ECO:0000256" key="5">
    <source>
        <dbReference type="ARBA" id="ARBA00022984"/>
    </source>
</evidence>
<dbReference type="RefSeq" id="WP_058383010.1">
    <property type="nucleotide sequence ID" value="NZ_CP013659.2"/>
</dbReference>
<evidence type="ECO:0000256" key="6">
    <source>
        <dbReference type="ARBA" id="ARBA00022989"/>
    </source>
</evidence>
<dbReference type="GO" id="GO:0015648">
    <property type="term" value="F:lipid-linked peptidoglycan transporter activity"/>
    <property type="evidence" value="ECO:0007669"/>
    <property type="project" value="TreeGrafter"/>
</dbReference>
<dbReference type="InterPro" id="IPR004268">
    <property type="entry name" value="MurJ"/>
</dbReference>
<dbReference type="InterPro" id="IPR051050">
    <property type="entry name" value="Lipid_II_flippase_MurJ/MviN"/>
</dbReference>
<keyword evidence="6 8" id="KW-1133">Transmembrane helix</keyword>
<dbReference type="PANTHER" id="PTHR47019">
    <property type="entry name" value="LIPID II FLIPPASE MURJ"/>
    <property type="match status" value="1"/>
</dbReference>
<feature type="transmembrane region" description="Helical" evidence="8">
    <location>
        <begin position="381"/>
        <end position="402"/>
    </location>
</feature>
<feature type="transmembrane region" description="Helical" evidence="8">
    <location>
        <begin position="448"/>
        <end position="466"/>
    </location>
</feature>
<dbReference type="Pfam" id="PF03023">
    <property type="entry name" value="MurJ"/>
    <property type="match status" value="1"/>
</dbReference>
<evidence type="ECO:0000256" key="3">
    <source>
        <dbReference type="ARBA" id="ARBA00022692"/>
    </source>
</evidence>
<accession>A0A0U2ZAG5</accession>
<evidence type="ECO:0000313" key="9">
    <source>
        <dbReference type="EMBL" id="ALS76308.1"/>
    </source>
</evidence>
<dbReference type="GO" id="GO:0005886">
    <property type="term" value="C:plasma membrane"/>
    <property type="evidence" value="ECO:0007669"/>
    <property type="project" value="UniProtKB-SubCell"/>
</dbReference>
<evidence type="ECO:0000313" key="10">
    <source>
        <dbReference type="Proteomes" id="UP000067683"/>
    </source>
</evidence>
<dbReference type="PANTHER" id="PTHR47019:SF1">
    <property type="entry name" value="LIPID II FLIPPASE MURJ"/>
    <property type="match status" value="1"/>
</dbReference>
<gene>
    <name evidence="9" type="ORF">AUC31_14380</name>
</gene>
<feature type="transmembrane region" description="Helical" evidence="8">
    <location>
        <begin position="41"/>
        <end position="65"/>
    </location>
</feature>
<reference evidence="9" key="1">
    <citation type="submission" date="2016-01" db="EMBL/GenBank/DDBJ databases">
        <title>Complete genome of Planococcus rifietoensis type strain M8.</title>
        <authorList>
            <person name="See-Too W.S."/>
        </authorList>
    </citation>
    <scope>NUCLEOTIDE SEQUENCE [LARGE SCALE GENOMIC DNA]</scope>
    <source>
        <strain evidence="9">M8</strain>
    </source>
</reference>
<evidence type="ECO:0000256" key="1">
    <source>
        <dbReference type="ARBA" id="ARBA00004651"/>
    </source>
</evidence>
<name>A0A0U2ZAG5_9BACL</name>
<evidence type="ECO:0000256" key="8">
    <source>
        <dbReference type="SAM" id="Phobius"/>
    </source>
</evidence>
<dbReference type="STRING" id="200991.AUC31_14380"/>
<dbReference type="Proteomes" id="UP000067683">
    <property type="component" value="Chromosome"/>
</dbReference>
<comment type="subcellular location">
    <subcellularLocation>
        <location evidence="1">Cell membrane</location>
        <topology evidence="1">Multi-pass membrane protein</topology>
    </subcellularLocation>
</comment>
<keyword evidence="10" id="KW-1185">Reference proteome</keyword>
<evidence type="ECO:0000256" key="2">
    <source>
        <dbReference type="ARBA" id="ARBA00022475"/>
    </source>
</evidence>
<feature type="transmembrane region" description="Helical" evidence="8">
    <location>
        <begin position="228"/>
        <end position="253"/>
    </location>
</feature>
<proteinExistence type="predicted"/>
<evidence type="ECO:0000256" key="7">
    <source>
        <dbReference type="ARBA" id="ARBA00023136"/>
    </source>
</evidence>
<feature type="transmembrane region" description="Helical" evidence="8">
    <location>
        <begin position="273"/>
        <end position="294"/>
    </location>
</feature>